<feature type="transmembrane region" description="Helical" evidence="7">
    <location>
        <begin position="133"/>
        <end position="152"/>
    </location>
</feature>
<evidence type="ECO:0000256" key="2">
    <source>
        <dbReference type="ARBA" id="ARBA00022448"/>
    </source>
</evidence>
<dbReference type="Pfam" id="PF07690">
    <property type="entry name" value="MFS_1"/>
    <property type="match status" value="1"/>
</dbReference>
<dbReference type="PANTHER" id="PTHR23501">
    <property type="entry name" value="MAJOR FACILITATOR SUPERFAMILY"/>
    <property type="match status" value="1"/>
</dbReference>
<dbReference type="SUPFAM" id="SSF103473">
    <property type="entry name" value="MFS general substrate transporter"/>
    <property type="match status" value="1"/>
</dbReference>
<feature type="transmembrane region" description="Helical" evidence="7">
    <location>
        <begin position="380"/>
        <end position="405"/>
    </location>
</feature>
<reference evidence="9 10" key="1">
    <citation type="submission" date="2018-11" db="EMBL/GenBank/DDBJ databases">
        <title>Mesobaculum littorinae gen. nov., sp. nov., isolated from Littorina scabra that represents a novel genus of the order Rhodobacteraceae.</title>
        <authorList>
            <person name="Li F."/>
        </authorList>
    </citation>
    <scope>NUCLEOTIDE SEQUENCE [LARGE SCALE GENOMIC DNA]</scope>
    <source>
        <strain evidence="9 10">M0103</strain>
    </source>
</reference>
<dbReference type="InterPro" id="IPR020846">
    <property type="entry name" value="MFS_dom"/>
</dbReference>
<evidence type="ECO:0000256" key="1">
    <source>
        <dbReference type="ARBA" id="ARBA00004651"/>
    </source>
</evidence>
<feature type="transmembrane region" description="Helical" evidence="7">
    <location>
        <begin position="355"/>
        <end position="374"/>
    </location>
</feature>
<evidence type="ECO:0000256" key="7">
    <source>
        <dbReference type="SAM" id="Phobius"/>
    </source>
</evidence>
<dbReference type="AlphaFoldDB" id="A0A438AED0"/>
<feature type="transmembrane region" description="Helical" evidence="7">
    <location>
        <begin position="102"/>
        <end position="121"/>
    </location>
</feature>
<feature type="transmembrane region" description="Helical" evidence="7">
    <location>
        <begin position="426"/>
        <end position="445"/>
    </location>
</feature>
<dbReference type="EMBL" id="RQXX01000006">
    <property type="protein sequence ID" value="RVV97022.1"/>
    <property type="molecule type" value="Genomic_DNA"/>
</dbReference>
<feature type="domain" description="Major facilitator superfamily (MFS) profile" evidence="8">
    <location>
        <begin position="37"/>
        <end position="514"/>
    </location>
</feature>
<proteinExistence type="predicted"/>
<dbReference type="PANTHER" id="PTHR23501:SF197">
    <property type="entry name" value="COMD"/>
    <property type="match status" value="1"/>
</dbReference>
<dbReference type="GO" id="GO:0022857">
    <property type="term" value="F:transmembrane transporter activity"/>
    <property type="evidence" value="ECO:0007669"/>
    <property type="project" value="InterPro"/>
</dbReference>
<feature type="transmembrane region" description="Helical" evidence="7">
    <location>
        <begin position="222"/>
        <end position="242"/>
    </location>
</feature>
<feature type="transmembrane region" description="Helical" evidence="7">
    <location>
        <begin position="36"/>
        <end position="59"/>
    </location>
</feature>
<dbReference type="PRINTS" id="PR01035">
    <property type="entry name" value="TCRTETA"/>
</dbReference>
<evidence type="ECO:0000256" key="6">
    <source>
        <dbReference type="ARBA" id="ARBA00023136"/>
    </source>
</evidence>
<keyword evidence="10" id="KW-1185">Reference proteome</keyword>
<evidence type="ECO:0000256" key="5">
    <source>
        <dbReference type="ARBA" id="ARBA00022989"/>
    </source>
</evidence>
<evidence type="ECO:0000259" key="8">
    <source>
        <dbReference type="PROSITE" id="PS50850"/>
    </source>
</evidence>
<dbReference type="PROSITE" id="PS50850">
    <property type="entry name" value="MFS"/>
    <property type="match status" value="1"/>
</dbReference>
<gene>
    <name evidence="9" type="ORF">EKE94_15255</name>
</gene>
<dbReference type="GO" id="GO:0005886">
    <property type="term" value="C:plasma membrane"/>
    <property type="evidence" value="ECO:0007669"/>
    <property type="project" value="UniProtKB-SubCell"/>
</dbReference>
<protein>
    <submittedName>
        <fullName evidence="9">MFS transporter</fullName>
    </submittedName>
</protein>
<accession>A0A438AED0</accession>
<evidence type="ECO:0000313" key="10">
    <source>
        <dbReference type="Proteomes" id="UP000285908"/>
    </source>
</evidence>
<feature type="transmembrane region" description="Helical" evidence="7">
    <location>
        <begin position="491"/>
        <end position="512"/>
    </location>
</feature>
<dbReference type="OrthoDB" id="9812221at2"/>
<feature type="transmembrane region" description="Helical" evidence="7">
    <location>
        <begin position="164"/>
        <end position="183"/>
    </location>
</feature>
<dbReference type="CDD" id="cd17502">
    <property type="entry name" value="MFS_Azr1_MDR_like"/>
    <property type="match status" value="1"/>
</dbReference>
<dbReference type="InterPro" id="IPR001958">
    <property type="entry name" value="Tet-R_TetA/multi-R_MdtG-like"/>
</dbReference>
<organism evidence="9 10">
    <name type="scientific">Mesobaculum littorinae</name>
    <dbReference type="NCBI Taxonomy" id="2486419"/>
    <lineage>
        <taxon>Bacteria</taxon>
        <taxon>Pseudomonadati</taxon>
        <taxon>Pseudomonadota</taxon>
        <taxon>Alphaproteobacteria</taxon>
        <taxon>Rhodobacterales</taxon>
        <taxon>Roseobacteraceae</taxon>
        <taxon>Mesobaculum</taxon>
    </lineage>
</organism>
<feature type="transmembrane region" description="Helical" evidence="7">
    <location>
        <begin position="71"/>
        <end position="90"/>
    </location>
</feature>
<dbReference type="InterPro" id="IPR011701">
    <property type="entry name" value="MFS"/>
</dbReference>
<dbReference type="Gene3D" id="1.20.1720.10">
    <property type="entry name" value="Multidrug resistance protein D"/>
    <property type="match status" value="1"/>
</dbReference>
<feature type="transmembrane region" description="Helical" evidence="7">
    <location>
        <begin position="326"/>
        <end position="343"/>
    </location>
</feature>
<feature type="transmembrane region" description="Helical" evidence="7">
    <location>
        <begin position="248"/>
        <end position="269"/>
    </location>
</feature>
<dbReference type="Gene3D" id="1.20.1250.20">
    <property type="entry name" value="MFS general substrate transporter like domains"/>
    <property type="match status" value="1"/>
</dbReference>
<dbReference type="Proteomes" id="UP000285908">
    <property type="component" value="Unassembled WGS sequence"/>
</dbReference>
<dbReference type="FunFam" id="1.20.1720.10:FF:000004">
    <property type="entry name" value="EmrB/QacA family drug resistance transporter"/>
    <property type="match status" value="1"/>
</dbReference>
<keyword evidence="5 7" id="KW-1133">Transmembrane helix</keyword>
<keyword evidence="2" id="KW-0813">Transport</keyword>
<keyword evidence="4 7" id="KW-0812">Transmembrane</keyword>
<dbReference type="RefSeq" id="WP_127907498.1">
    <property type="nucleotide sequence ID" value="NZ_RQXX01000006.1"/>
</dbReference>
<name>A0A438AED0_9RHOB</name>
<comment type="caution">
    <text evidence="9">The sequence shown here is derived from an EMBL/GenBank/DDBJ whole genome shotgun (WGS) entry which is preliminary data.</text>
</comment>
<feature type="transmembrane region" description="Helical" evidence="7">
    <location>
        <begin position="189"/>
        <end position="210"/>
    </location>
</feature>
<keyword evidence="3" id="KW-1003">Cell membrane</keyword>
<keyword evidence="6 7" id="KW-0472">Membrane</keyword>
<dbReference type="InterPro" id="IPR036259">
    <property type="entry name" value="MFS_trans_sf"/>
</dbReference>
<sequence>MSSVADHASSPYPAAPGGPPVLSSAATEAGAQPVRLILAAVATVLLCASLGQTVVSAALPVIVTDLGGLEHMTWLITAYLLASTVSAPIYGKLGDLFGRKVVIQAGLVVFTLGSLLCAGAQNMGMIVAGRAVQGLGAGGLIVVSMAVVGDILPPRDRGKVQGMLGAVFGLSTVIGPLIGGLLVQTLGWHSIFFVNVPVAVVAFVTLGVALKSRARVRRQIDYAGAVLMTMFLSATVLVANIGGSTMPWLSPTVLGLGAAALAALAGFVWREAHATEPVMPLALFRNNNFVVVNLVGFMVGVAMFGAITFVPLFMQTVKGLSPTASGIMLLPMMVGLIGTSALAGRAISRTGRYKLFPILSTGVLAAGMALMSTIAAETPIWRIAIYLFVAGIGIGPVMSTGVTAIQNAVPVSMLGVGTASANMFRMIGGSIGTAAFGAIFAMRLADLLDGQLPDELAQGGLGSLSPAVVNSLPEAARLAITHGFAEALHPIFQTASALALLACLISLALRELPLSTSLPSRREDTGQPA</sequence>
<evidence type="ECO:0000256" key="4">
    <source>
        <dbReference type="ARBA" id="ARBA00022692"/>
    </source>
</evidence>
<evidence type="ECO:0000313" key="9">
    <source>
        <dbReference type="EMBL" id="RVV97022.1"/>
    </source>
</evidence>
<evidence type="ECO:0000256" key="3">
    <source>
        <dbReference type="ARBA" id="ARBA00022475"/>
    </source>
</evidence>
<comment type="subcellular location">
    <subcellularLocation>
        <location evidence="1">Cell membrane</location>
        <topology evidence="1">Multi-pass membrane protein</topology>
    </subcellularLocation>
</comment>
<feature type="transmembrane region" description="Helical" evidence="7">
    <location>
        <begin position="290"/>
        <end position="314"/>
    </location>
</feature>